<dbReference type="GeneID" id="27336761"/>
<dbReference type="RefSeq" id="XP_016232617.1">
    <property type="nucleotide sequence ID" value="XM_016383994.1"/>
</dbReference>
<dbReference type="Pfam" id="PF08386">
    <property type="entry name" value="Abhydrolase_4"/>
    <property type="match status" value="1"/>
</dbReference>
<dbReference type="HOGENOM" id="CLU_013364_5_2_1"/>
<protein>
    <recommendedName>
        <fullName evidence="3">Peptidase S33 tripeptidyl aminopeptidase-like C-terminal domain-containing protein</fullName>
    </recommendedName>
</protein>
<dbReference type="InterPro" id="IPR051601">
    <property type="entry name" value="Serine_prot/Carboxylest_S33"/>
</dbReference>
<accession>A0A0D1YBU6</accession>
<evidence type="ECO:0000313" key="4">
    <source>
        <dbReference type="EMBL" id="KIW12401.1"/>
    </source>
</evidence>
<dbReference type="PANTHER" id="PTHR43248">
    <property type="entry name" value="2-SUCCINYL-6-HYDROXY-2,4-CYCLOHEXADIENE-1-CARBOXYLATE SYNTHASE"/>
    <property type="match status" value="1"/>
</dbReference>
<feature type="domain" description="Peptidase S33 tripeptidyl aminopeptidase-like C-terminal" evidence="3">
    <location>
        <begin position="455"/>
        <end position="535"/>
    </location>
</feature>
<dbReference type="AlphaFoldDB" id="A0A0D1YBU6"/>
<dbReference type="SUPFAM" id="SSF53474">
    <property type="entry name" value="alpha/beta-Hydrolases"/>
    <property type="match status" value="1"/>
</dbReference>
<dbReference type="EMBL" id="KN847498">
    <property type="protein sequence ID" value="KIW12401.1"/>
    <property type="molecule type" value="Genomic_DNA"/>
</dbReference>
<sequence>MGSGNIITVDIWRRPYFAVAALFISQMLPNICHVQAKPLHSKAMISDWNQLTPSPNLTWTPCFENFTCSRLQVPLNYTDPSAGGPGQSGVSDILESAPEYLQRFGSGYTWVGFDPRGVNNSGPTVDCFPQNETSRSTFESLFFSQVTDASSTSLAEQYYSASLYGQWCSESFRHGNTSGLHISTPAVAQDMLMFAKAEQRFKGKPEDEAKVWYYGASYGTVLGVTFAALYPQNAGRIILDGVVDAQDYYAGRWRANLYDTDAVFASFPKLCYQAGQRNCSFWGPSEKNITDRMDEIISNIKQHPLAVSGLQQDGSSMGLTTYSDLKQGMLYGVYFPTQNFPVLADIFASVEAGDGSLISDIDTSLLWGPDVNVLIKCVDAYGNNNFTSLDEYKAYVEILTNQSKSFGTAWPNNAAPILCDSLDLNIPRGGSFPGLSTIPPSFVATSDQVVFRKGPLPPSSNHTTIPLLFLSNSLDPVSPIRGAHKMSSGFAGSAVLIQGDGLGHTVWANGGSTCLWDHVRDYLESGKVPPANTTCQGAPVPFRDS</sequence>
<keyword evidence="2" id="KW-0378">Hydrolase</keyword>
<organism evidence="4 5">
    <name type="scientific">Exophiala spinifera</name>
    <dbReference type="NCBI Taxonomy" id="91928"/>
    <lineage>
        <taxon>Eukaryota</taxon>
        <taxon>Fungi</taxon>
        <taxon>Dikarya</taxon>
        <taxon>Ascomycota</taxon>
        <taxon>Pezizomycotina</taxon>
        <taxon>Eurotiomycetes</taxon>
        <taxon>Chaetothyriomycetidae</taxon>
        <taxon>Chaetothyriales</taxon>
        <taxon>Herpotrichiellaceae</taxon>
        <taxon>Exophiala</taxon>
    </lineage>
</organism>
<comment type="similarity">
    <text evidence="1">Belongs to the peptidase S33 family.</text>
</comment>
<dbReference type="GO" id="GO:0016787">
    <property type="term" value="F:hydrolase activity"/>
    <property type="evidence" value="ECO:0007669"/>
    <property type="project" value="UniProtKB-KW"/>
</dbReference>
<dbReference type="Gene3D" id="3.40.50.1820">
    <property type="entry name" value="alpha/beta hydrolase"/>
    <property type="match status" value="1"/>
</dbReference>
<evidence type="ECO:0000256" key="2">
    <source>
        <dbReference type="ARBA" id="ARBA00022801"/>
    </source>
</evidence>
<name>A0A0D1YBU6_9EURO</name>
<reference evidence="4 5" key="1">
    <citation type="submission" date="2015-01" db="EMBL/GenBank/DDBJ databases">
        <title>The Genome Sequence of Exophiala spinifera CBS89968.</title>
        <authorList>
            <consortium name="The Broad Institute Genomics Platform"/>
            <person name="Cuomo C."/>
            <person name="de Hoog S."/>
            <person name="Gorbushina A."/>
            <person name="Stielow B."/>
            <person name="Teixiera M."/>
            <person name="Abouelleil A."/>
            <person name="Chapman S.B."/>
            <person name="Priest M."/>
            <person name="Young S.K."/>
            <person name="Wortman J."/>
            <person name="Nusbaum C."/>
            <person name="Birren B."/>
        </authorList>
    </citation>
    <scope>NUCLEOTIDE SEQUENCE [LARGE SCALE GENOMIC DNA]</scope>
    <source>
        <strain evidence="4 5">CBS 89968</strain>
    </source>
</reference>
<evidence type="ECO:0000313" key="5">
    <source>
        <dbReference type="Proteomes" id="UP000053328"/>
    </source>
</evidence>
<evidence type="ECO:0000259" key="3">
    <source>
        <dbReference type="Pfam" id="PF08386"/>
    </source>
</evidence>
<dbReference type="STRING" id="91928.A0A0D1YBU6"/>
<dbReference type="VEuPathDB" id="FungiDB:PV08_09678"/>
<dbReference type="OrthoDB" id="425534at2759"/>
<dbReference type="InterPro" id="IPR029058">
    <property type="entry name" value="AB_hydrolase_fold"/>
</dbReference>
<dbReference type="InterPro" id="IPR013595">
    <property type="entry name" value="Pept_S33_TAP-like_C"/>
</dbReference>
<dbReference type="PANTHER" id="PTHR43248:SF25">
    <property type="entry name" value="AB HYDROLASE-1 DOMAIN-CONTAINING PROTEIN-RELATED"/>
    <property type="match status" value="1"/>
</dbReference>
<evidence type="ECO:0000256" key="1">
    <source>
        <dbReference type="ARBA" id="ARBA00010088"/>
    </source>
</evidence>
<gene>
    <name evidence="4" type="ORF">PV08_09678</name>
</gene>
<proteinExistence type="inferred from homology"/>
<keyword evidence="5" id="KW-1185">Reference proteome</keyword>
<dbReference type="Proteomes" id="UP000053328">
    <property type="component" value="Unassembled WGS sequence"/>
</dbReference>